<name>A0A8J3VT24_9ACTN</name>
<evidence type="ECO:0000313" key="1">
    <source>
        <dbReference type="EMBL" id="GIH17068.1"/>
    </source>
</evidence>
<dbReference type="RefSeq" id="WP_203920617.1">
    <property type="nucleotide sequence ID" value="NZ_BONZ01000049.1"/>
</dbReference>
<comment type="caution">
    <text evidence="1">The sequence shown here is derived from an EMBL/GenBank/DDBJ whole genome shotgun (WGS) entry which is preliminary data.</text>
</comment>
<gene>
    <name evidence="1" type="ORF">Raf01_52400</name>
</gene>
<dbReference type="EMBL" id="BONZ01000049">
    <property type="protein sequence ID" value="GIH17068.1"/>
    <property type="molecule type" value="Genomic_DNA"/>
</dbReference>
<reference evidence="1" key="1">
    <citation type="submission" date="2021-01" db="EMBL/GenBank/DDBJ databases">
        <title>Whole genome shotgun sequence of Rugosimonospora africana NBRC 104875.</title>
        <authorList>
            <person name="Komaki H."/>
            <person name="Tamura T."/>
        </authorList>
    </citation>
    <scope>NUCLEOTIDE SEQUENCE</scope>
    <source>
        <strain evidence="1">NBRC 104875</strain>
    </source>
</reference>
<evidence type="ECO:0000313" key="2">
    <source>
        <dbReference type="Proteomes" id="UP000642748"/>
    </source>
</evidence>
<dbReference type="AlphaFoldDB" id="A0A8J3VT24"/>
<organism evidence="1 2">
    <name type="scientific">Rugosimonospora africana</name>
    <dbReference type="NCBI Taxonomy" id="556532"/>
    <lineage>
        <taxon>Bacteria</taxon>
        <taxon>Bacillati</taxon>
        <taxon>Actinomycetota</taxon>
        <taxon>Actinomycetes</taxon>
        <taxon>Micromonosporales</taxon>
        <taxon>Micromonosporaceae</taxon>
        <taxon>Rugosimonospora</taxon>
    </lineage>
</organism>
<proteinExistence type="predicted"/>
<accession>A0A8J3VT24</accession>
<keyword evidence="2" id="KW-1185">Reference proteome</keyword>
<dbReference type="Proteomes" id="UP000642748">
    <property type="component" value="Unassembled WGS sequence"/>
</dbReference>
<sequence length="108" mass="12250">MVEMFFPYRRLLPDATRWVLDREQLVDAGDHYRIPRGEDDAERLAPICARLEQFVDGSGVELLRVTVWAGDEPIGSKLTGLYWAMRTIASHPRGATHVTLQGLGNWLT</sequence>
<protein>
    <submittedName>
        <fullName evidence="1">Uncharacterized protein</fullName>
    </submittedName>
</protein>